<dbReference type="GO" id="GO:0034626">
    <property type="term" value="P:fatty acid elongation, polyunsaturated fatty acid"/>
    <property type="evidence" value="ECO:0007669"/>
    <property type="project" value="TreeGrafter"/>
</dbReference>
<comment type="subcellular location">
    <subcellularLocation>
        <location evidence="1">Membrane</location>
        <topology evidence="1">Multi-pass membrane protein</topology>
    </subcellularLocation>
</comment>
<comment type="catalytic activity">
    <reaction evidence="12">
        <text>an acyl-CoA + malonyl-CoA + H(+) = a 3-oxoacyl-CoA + CO2 + CoA</text>
        <dbReference type="Rhea" id="RHEA:50252"/>
        <dbReference type="ChEBI" id="CHEBI:15378"/>
        <dbReference type="ChEBI" id="CHEBI:16526"/>
        <dbReference type="ChEBI" id="CHEBI:57287"/>
        <dbReference type="ChEBI" id="CHEBI:57384"/>
        <dbReference type="ChEBI" id="CHEBI:58342"/>
        <dbReference type="ChEBI" id="CHEBI:90726"/>
    </reaction>
    <physiologicalReaction direction="left-to-right" evidence="12">
        <dbReference type="Rhea" id="RHEA:50253"/>
    </physiologicalReaction>
</comment>
<gene>
    <name evidence="13" type="ORF">K437DRAFT_290487</name>
</gene>
<dbReference type="FunCoup" id="A0A066W5D7">
    <property type="interactions" value="247"/>
</dbReference>
<dbReference type="OMA" id="WLGTMFM"/>
<evidence type="ECO:0000313" key="14">
    <source>
        <dbReference type="Proteomes" id="UP000027361"/>
    </source>
</evidence>
<dbReference type="GO" id="GO:0034625">
    <property type="term" value="P:fatty acid elongation, monounsaturated fatty acid"/>
    <property type="evidence" value="ECO:0007669"/>
    <property type="project" value="TreeGrafter"/>
</dbReference>
<dbReference type="Proteomes" id="UP000027361">
    <property type="component" value="Unassembled WGS sequence"/>
</dbReference>
<evidence type="ECO:0000256" key="5">
    <source>
        <dbReference type="ARBA" id="ARBA00022692"/>
    </source>
</evidence>
<feature type="transmembrane region" description="Helical" evidence="12">
    <location>
        <begin position="36"/>
        <end position="59"/>
    </location>
</feature>
<dbReference type="GO" id="GO:0019367">
    <property type="term" value="P:fatty acid elongation, saturated fatty acid"/>
    <property type="evidence" value="ECO:0007669"/>
    <property type="project" value="TreeGrafter"/>
</dbReference>
<dbReference type="InterPro" id="IPR002076">
    <property type="entry name" value="ELO_fam"/>
</dbReference>
<keyword evidence="14" id="KW-1185">Reference proteome</keyword>
<dbReference type="AlphaFoldDB" id="A0A066W5D7"/>
<dbReference type="OrthoDB" id="434092at2759"/>
<keyword evidence="6 12" id="KW-0276">Fatty acid metabolism</keyword>
<dbReference type="RefSeq" id="XP_013243945.1">
    <property type="nucleotide sequence ID" value="XM_013388491.1"/>
</dbReference>
<evidence type="ECO:0000256" key="11">
    <source>
        <dbReference type="ARBA" id="ARBA00047375"/>
    </source>
</evidence>
<dbReference type="STRING" id="1037660.A0A066W5D7"/>
<evidence type="ECO:0000256" key="2">
    <source>
        <dbReference type="ARBA" id="ARBA00007263"/>
    </source>
</evidence>
<feature type="transmembrane region" description="Helical" evidence="12">
    <location>
        <begin position="174"/>
        <end position="195"/>
    </location>
</feature>
<comment type="caution">
    <text evidence="13">The sequence shown here is derived from an EMBL/GenBank/DDBJ whole genome shotgun (WGS) entry which is preliminary data.</text>
</comment>
<evidence type="ECO:0000256" key="7">
    <source>
        <dbReference type="ARBA" id="ARBA00022989"/>
    </source>
</evidence>
<comment type="catalytic activity">
    <reaction evidence="11">
        <text>a very-long-chain acyl-CoA + malonyl-CoA + H(+) = a very-long-chain 3-oxoacyl-CoA + CO2 + CoA</text>
        <dbReference type="Rhea" id="RHEA:32727"/>
        <dbReference type="ChEBI" id="CHEBI:15378"/>
        <dbReference type="ChEBI" id="CHEBI:16526"/>
        <dbReference type="ChEBI" id="CHEBI:57287"/>
        <dbReference type="ChEBI" id="CHEBI:57384"/>
        <dbReference type="ChEBI" id="CHEBI:90725"/>
        <dbReference type="ChEBI" id="CHEBI:90736"/>
        <dbReference type="EC" id="2.3.1.199"/>
    </reaction>
</comment>
<dbReference type="GO" id="GO:0005789">
    <property type="term" value="C:endoplasmic reticulum membrane"/>
    <property type="evidence" value="ECO:0007669"/>
    <property type="project" value="TreeGrafter"/>
</dbReference>
<dbReference type="EMBL" id="JMSN01000028">
    <property type="protein sequence ID" value="KDN47753.1"/>
    <property type="molecule type" value="Genomic_DNA"/>
</dbReference>
<proteinExistence type="inferred from homology"/>
<dbReference type="PANTHER" id="PTHR11157">
    <property type="entry name" value="FATTY ACID ACYL TRANSFERASE-RELATED"/>
    <property type="match status" value="1"/>
</dbReference>
<comment type="similarity">
    <text evidence="2 12">Belongs to the ELO family.</text>
</comment>
<dbReference type="GO" id="GO:0030148">
    <property type="term" value="P:sphingolipid biosynthetic process"/>
    <property type="evidence" value="ECO:0007669"/>
    <property type="project" value="TreeGrafter"/>
</dbReference>
<feature type="transmembrane region" description="Helical" evidence="12">
    <location>
        <begin position="107"/>
        <end position="131"/>
    </location>
</feature>
<evidence type="ECO:0000256" key="8">
    <source>
        <dbReference type="ARBA" id="ARBA00023098"/>
    </source>
</evidence>
<feature type="transmembrane region" description="Helical" evidence="12">
    <location>
        <begin position="250"/>
        <end position="270"/>
    </location>
</feature>
<dbReference type="InParanoid" id="A0A066W5D7"/>
<keyword evidence="4 12" id="KW-0808">Transferase</keyword>
<organism evidence="13 14">
    <name type="scientific">Tilletiaria anomala (strain ATCC 24038 / CBS 436.72 / UBC 951)</name>
    <dbReference type="NCBI Taxonomy" id="1037660"/>
    <lineage>
        <taxon>Eukaryota</taxon>
        <taxon>Fungi</taxon>
        <taxon>Dikarya</taxon>
        <taxon>Basidiomycota</taxon>
        <taxon>Ustilaginomycotina</taxon>
        <taxon>Exobasidiomycetes</taxon>
        <taxon>Georgefischeriales</taxon>
        <taxon>Tilletiariaceae</taxon>
        <taxon>Tilletiaria</taxon>
    </lineage>
</organism>
<name>A0A066W5D7_TILAU</name>
<evidence type="ECO:0000313" key="13">
    <source>
        <dbReference type="EMBL" id="KDN47753.1"/>
    </source>
</evidence>
<accession>A0A066W5D7</accession>
<dbReference type="InterPro" id="IPR030457">
    <property type="entry name" value="ELO_CS"/>
</dbReference>
<sequence>MASTPFYDFTISLFPVALRKSLPLHLLTWQAGVTPLSTLTSISAAIVVYLGTIFGIQALMRGRAPFGKEGCFKLAFLVHNVALTIGSALLLGCMLEEIWPIFRERGLFYAICGAGAWTMRMETFYIINFYFKFWELIDTIFLVLKKKPLQFLHVYHHSATALLCFSQLHGHTSVSWVVICLNLAVHVLMYFYYALTSLKIPCPWKKAVTTSQIVQFVIDLFVVYFASYNYAANTYLPWLPHVGTCAGAEYAAISGCVCLTSYLFLFIAFYQRTYKKAANARAKAAANGKALANGYSNGSIKKAQ</sequence>
<keyword evidence="9 12" id="KW-0472">Membrane</keyword>
<feature type="transmembrane region" description="Helical" evidence="12">
    <location>
        <begin position="71"/>
        <end position="95"/>
    </location>
</feature>
<dbReference type="PROSITE" id="PS01188">
    <property type="entry name" value="ELO"/>
    <property type="match status" value="1"/>
</dbReference>
<feature type="transmembrane region" description="Helical" evidence="12">
    <location>
        <begin position="207"/>
        <end position="230"/>
    </location>
</feature>
<protein>
    <recommendedName>
        <fullName evidence="12">Elongation of fatty acids protein</fullName>
        <ecNumber evidence="12">2.3.1.-</ecNumber>
    </recommendedName>
</protein>
<evidence type="ECO:0000256" key="1">
    <source>
        <dbReference type="ARBA" id="ARBA00004141"/>
    </source>
</evidence>
<keyword evidence="3 12" id="KW-0444">Lipid biosynthesis</keyword>
<dbReference type="GO" id="GO:0042761">
    <property type="term" value="P:very long-chain fatty acid biosynthetic process"/>
    <property type="evidence" value="ECO:0007669"/>
    <property type="project" value="TreeGrafter"/>
</dbReference>
<evidence type="ECO:0000256" key="12">
    <source>
        <dbReference type="RuleBase" id="RU361115"/>
    </source>
</evidence>
<keyword evidence="7 12" id="KW-1133">Transmembrane helix</keyword>
<dbReference type="GO" id="GO:0009922">
    <property type="term" value="F:fatty acid elongase activity"/>
    <property type="evidence" value="ECO:0007669"/>
    <property type="project" value="UniProtKB-EC"/>
</dbReference>
<evidence type="ECO:0000256" key="9">
    <source>
        <dbReference type="ARBA" id="ARBA00023136"/>
    </source>
</evidence>
<dbReference type="PANTHER" id="PTHR11157:SF134">
    <property type="entry name" value="ELONGATION OF FATTY ACIDS PROTEIN 1-RELATED"/>
    <property type="match status" value="1"/>
</dbReference>
<dbReference type="GeneID" id="25267029"/>
<keyword evidence="5 12" id="KW-0812">Transmembrane</keyword>
<keyword evidence="8 12" id="KW-0443">Lipid metabolism</keyword>
<evidence type="ECO:0000256" key="3">
    <source>
        <dbReference type="ARBA" id="ARBA00022516"/>
    </source>
</evidence>
<dbReference type="HOGENOM" id="CLU_048483_6_1_1"/>
<dbReference type="Pfam" id="PF01151">
    <property type="entry name" value="ELO"/>
    <property type="match status" value="1"/>
</dbReference>
<keyword evidence="10 12" id="KW-0275">Fatty acid biosynthesis</keyword>
<reference evidence="13 14" key="1">
    <citation type="submission" date="2014-05" db="EMBL/GenBank/DDBJ databases">
        <title>Draft genome sequence of a rare smut relative, Tilletiaria anomala UBC 951.</title>
        <authorList>
            <consortium name="DOE Joint Genome Institute"/>
            <person name="Toome M."/>
            <person name="Kuo A."/>
            <person name="Henrissat B."/>
            <person name="Lipzen A."/>
            <person name="Tritt A."/>
            <person name="Yoshinaga Y."/>
            <person name="Zane M."/>
            <person name="Barry K."/>
            <person name="Grigoriev I.V."/>
            <person name="Spatafora J.W."/>
            <person name="Aimea M.C."/>
        </authorList>
    </citation>
    <scope>NUCLEOTIDE SEQUENCE [LARGE SCALE GENOMIC DNA]</scope>
    <source>
        <strain evidence="13 14">UBC 951</strain>
    </source>
</reference>
<evidence type="ECO:0000256" key="10">
    <source>
        <dbReference type="ARBA" id="ARBA00023160"/>
    </source>
</evidence>
<dbReference type="EC" id="2.3.1.-" evidence="12"/>
<evidence type="ECO:0000256" key="6">
    <source>
        <dbReference type="ARBA" id="ARBA00022832"/>
    </source>
</evidence>
<evidence type="ECO:0000256" key="4">
    <source>
        <dbReference type="ARBA" id="ARBA00022679"/>
    </source>
</evidence>